<keyword evidence="1" id="KW-0732">Signal</keyword>
<evidence type="ECO:0000313" key="3">
    <source>
        <dbReference type="Proteomes" id="UP000677244"/>
    </source>
</evidence>
<accession>A0ABS3YSG5</accession>
<evidence type="ECO:0000256" key="1">
    <source>
        <dbReference type="SAM" id="SignalP"/>
    </source>
</evidence>
<feature type="chain" id="PRO_5047447692" evidence="1">
    <location>
        <begin position="23"/>
        <end position="161"/>
    </location>
</feature>
<comment type="caution">
    <text evidence="2">The sequence shown here is derived from an EMBL/GenBank/DDBJ whole genome shotgun (WGS) entry which is preliminary data.</text>
</comment>
<dbReference type="RefSeq" id="WP_209138845.1">
    <property type="nucleotide sequence ID" value="NZ_JAGHKO010000001.1"/>
</dbReference>
<keyword evidence="3" id="KW-1185">Reference proteome</keyword>
<dbReference type="Proteomes" id="UP000677244">
    <property type="component" value="Unassembled WGS sequence"/>
</dbReference>
<feature type="signal peptide" evidence="1">
    <location>
        <begin position="1"/>
        <end position="22"/>
    </location>
</feature>
<sequence length="161" mass="18452">MIKPLFLTAFFTAFILAGFAQTSDDEAVAIINLLGVQKKEAIARLVPVDAKDSAAFWKLYEEYQKKNAPVAKNRLQLYETTASSYGNMTDGMADSLAKKYFENRMVQEKSLEEYYKKIKTATNATTAFEFYQAEVYLLTYMRAQIMQRIPTYGEFKAQLKK</sequence>
<name>A0ABS3YSG5_9BACT</name>
<organism evidence="2 3">
    <name type="scientific">Niastella soli</name>
    <dbReference type="NCBI Taxonomy" id="2821487"/>
    <lineage>
        <taxon>Bacteria</taxon>
        <taxon>Pseudomonadati</taxon>
        <taxon>Bacteroidota</taxon>
        <taxon>Chitinophagia</taxon>
        <taxon>Chitinophagales</taxon>
        <taxon>Chitinophagaceae</taxon>
        <taxon>Niastella</taxon>
    </lineage>
</organism>
<evidence type="ECO:0000313" key="2">
    <source>
        <dbReference type="EMBL" id="MBO9200808.1"/>
    </source>
</evidence>
<reference evidence="2 3" key="1">
    <citation type="submission" date="2021-03" db="EMBL/GenBank/DDBJ databases">
        <title>Assistant Professor.</title>
        <authorList>
            <person name="Huq M.A."/>
        </authorList>
    </citation>
    <scope>NUCLEOTIDE SEQUENCE [LARGE SCALE GENOMIC DNA]</scope>
    <source>
        <strain evidence="2 3">MAH-29</strain>
    </source>
</reference>
<proteinExistence type="predicted"/>
<dbReference type="EMBL" id="JAGHKO010000001">
    <property type="protein sequence ID" value="MBO9200808.1"/>
    <property type="molecule type" value="Genomic_DNA"/>
</dbReference>
<protein>
    <submittedName>
        <fullName evidence="2">Uncharacterized protein</fullName>
    </submittedName>
</protein>
<gene>
    <name evidence="2" type="ORF">J7I42_11080</name>
</gene>